<evidence type="ECO:0000313" key="2">
    <source>
        <dbReference type="Proteomes" id="UP000198131"/>
    </source>
</evidence>
<gene>
    <name evidence="1" type="ORF">SAMN06265337_1654</name>
</gene>
<accession>A0A212TKQ9</accession>
<evidence type="ECO:0008006" key="3">
    <source>
        <dbReference type="Google" id="ProtNLM"/>
    </source>
</evidence>
<proteinExistence type="predicted"/>
<dbReference type="AlphaFoldDB" id="A0A212TKQ9"/>
<dbReference type="RefSeq" id="WP_088842904.1">
    <property type="nucleotide sequence ID" value="NZ_FYEW01000001.1"/>
</dbReference>
<dbReference type="OrthoDB" id="6402335at2"/>
<dbReference type="EMBL" id="FYEW01000001">
    <property type="protein sequence ID" value="SNC66565.1"/>
    <property type="molecule type" value="Genomic_DNA"/>
</dbReference>
<name>A0A212TKQ9_9BACT</name>
<protein>
    <recommendedName>
        <fullName evidence="3">DUF2268 domain-containing protein</fullName>
    </recommendedName>
</protein>
<sequence length="438" mass="49711">MLQRTLAGLVLLFTTLSAVGQQRPPRIIFSDIDRFWVAYDSMRTTTDSLRQLQYINALYIKRGTPGLRALMDAKEYKAEDWVSAVRRYPRFWASIRPRTQLAKTAAAGIAPYLGKLQQLYPPLRPASLYFTIGALSSGGTTKDSLVLIGTELATGNTSVDISEFAPGKQAYLKRHFQLDPLRDFIPLNVHEYVHTQLKGPGNRVLGQAIYEGTCDLLAELATGKPVPQLYMTYGPKHETELKERFGSEMFNPNFGHWFYNQESTDPHHVPDLGYYMGYSICRTYYRRAKDKPRAIREMVELDYTNDQAVEAFLLKSGYYASEAMPRLKEAYARQRPTVVGVRQLPVGNQSVEASLQELTIEFSEPMAPYTSIDYGPGGKAMWPLVGYGRFSPDKKTVTYKAVLQPDHDYEFLLTGDNFQSLQRGLPLQPRLIKFRTSH</sequence>
<evidence type="ECO:0000313" key="1">
    <source>
        <dbReference type="EMBL" id="SNC66565.1"/>
    </source>
</evidence>
<dbReference type="Proteomes" id="UP000198131">
    <property type="component" value="Unassembled WGS sequence"/>
</dbReference>
<organism evidence="1 2">
    <name type="scientific">Hymenobacter gelipurpurascens</name>
    <dbReference type="NCBI Taxonomy" id="89968"/>
    <lineage>
        <taxon>Bacteria</taxon>
        <taxon>Pseudomonadati</taxon>
        <taxon>Bacteroidota</taxon>
        <taxon>Cytophagia</taxon>
        <taxon>Cytophagales</taxon>
        <taxon>Hymenobacteraceae</taxon>
        <taxon>Hymenobacter</taxon>
    </lineage>
</organism>
<reference evidence="2" key="1">
    <citation type="submission" date="2017-06" db="EMBL/GenBank/DDBJ databases">
        <authorList>
            <person name="Varghese N."/>
            <person name="Submissions S."/>
        </authorList>
    </citation>
    <scope>NUCLEOTIDE SEQUENCE [LARGE SCALE GENOMIC DNA]</scope>
    <source>
        <strain evidence="2">DSM 11116</strain>
    </source>
</reference>
<keyword evidence="2" id="KW-1185">Reference proteome</keyword>